<dbReference type="AlphaFoldDB" id="A0A7M3SXY9"/>
<dbReference type="RefSeq" id="WP_156273772.1">
    <property type="nucleotide sequence ID" value="NZ_BAABGI010000002.1"/>
</dbReference>
<dbReference type="InterPro" id="IPR036249">
    <property type="entry name" value="Thioredoxin-like_sf"/>
</dbReference>
<proteinExistence type="predicted"/>
<protein>
    <submittedName>
        <fullName evidence="3">Redoxin domain-containing protein</fullName>
    </submittedName>
</protein>
<organism evidence="3 4">
    <name type="scientific">Christiangramia aestuarii</name>
    <dbReference type="NCBI Taxonomy" id="1028746"/>
    <lineage>
        <taxon>Bacteria</taxon>
        <taxon>Pseudomonadati</taxon>
        <taxon>Bacteroidota</taxon>
        <taxon>Flavobacteriia</taxon>
        <taxon>Flavobacteriales</taxon>
        <taxon>Flavobacteriaceae</taxon>
        <taxon>Christiangramia</taxon>
    </lineage>
</organism>
<comment type="caution">
    <text evidence="3">The sequence shown here is derived from an EMBL/GenBank/DDBJ whole genome shotgun (WGS) entry which is preliminary data.</text>
</comment>
<dbReference type="PROSITE" id="PS00194">
    <property type="entry name" value="THIOREDOXIN_1"/>
    <property type="match status" value="1"/>
</dbReference>
<dbReference type="OrthoDB" id="634996at2"/>
<dbReference type="InterPro" id="IPR017937">
    <property type="entry name" value="Thioredoxin_CS"/>
</dbReference>
<dbReference type="CDD" id="cd02966">
    <property type="entry name" value="TlpA_like_family"/>
    <property type="match status" value="1"/>
</dbReference>
<dbReference type="GO" id="GO:0016491">
    <property type="term" value="F:oxidoreductase activity"/>
    <property type="evidence" value="ECO:0007669"/>
    <property type="project" value="InterPro"/>
</dbReference>
<dbReference type="Proteomes" id="UP000460416">
    <property type="component" value="Unassembled WGS sequence"/>
</dbReference>
<dbReference type="InterPro" id="IPR013766">
    <property type="entry name" value="Thioredoxin_domain"/>
</dbReference>
<dbReference type="SUPFAM" id="SSF52833">
    <property type="entry name" value="Thioredoxin-like"/>
    <property type="match status" value="1"/>
</dbReference>
<name>A0A7M3SXY9_9FLAO</name>
<dbReference type="EMBL" id="VJVW01000001">
    <property type="protein sequence ID" value="MUP41470.1"/>
    <property type="molecule type" value="Genomic_DNA"/>
</dbReference>
<dbReference type="PROSITE" id="PS51257">
    <property type="entry name" value="PROKAR_LIPOPROTEIN"/>
    <property type="match status" value="1"/>
</dbReference>
<keyword evidence="4" id="KW-1185">Reference proteome</keyword>
<keyword evidence="1" id="KW-0676">Redox-active center</keyword>
<sequence length="640" mass="73038">MKNLTQMLALAVLVSFSSCEEDKPEDKGMEMGNLYVSNSKPQPGEEIYIRYTKKDSVMPDAMVSYLKGNDFYPQDIELKDSANAYYGKVSIPDTIHAIAFNFKKDEKYDTNNDKGYVLSLYDENGKEMPHSMATKGVYLSNAASLFDLKVEKDSAFSYMEKAVKMDSSIREDYDTYYANALLSLDKEKGDSYIAERIDYYKKKDSLNSENYSTLVALYNNKNDKAKADSISQVAITKFPKGEMAKRELMMKVVQSPELEDKLKHLETYNQKIGTAGYEKDIMLRYIASAYADKKDWENFKKYASKIDDPRTQAGIYNSVAWDLAEKGENLELASEISAKSLELLDAESTLEKKPDMWSKKQFRNSLEYGRAMYADTYALVKYKQGDLEKAIEIQKQAISEKSSADANTRYVQFLTEAGHDKKAIKEAEDFIKDNRASAEMEDYLKTAYTRENPNQDFDGFLVSLKEEALANQRMELKKDMINEEAPSFKLKDLQGNEITLADLKGKTVILDFWATWCGPCKMSFPGMQKAVEKYKDQENVEFFFVNTWENGENRKEDVSKFIKENNYSFHVLMDEPVTEGSREFLVVSDFEISGIPTKIIIGPDGRINFKSVGYDGNNAKLLQEIGLMIELTQENESPQA</sequence>
<dbReference type="PANTHER" id="PTHR42852:SF17">
    <property type="entry name" value="THIOREDOXIN-LIKE PROTEIN HI_1115"/>
    <property type="match status" value="1"/>
</dbReference>
<dbReference type="Gene3D" id="3.40.30.10">
    <property type="entry name" value="Glutaredoxin"/>
    <property type="match status" value="1"/>
</dbReference>
<dbReference type="Pfam" id="PF00578">
    <property type="entry name" value="AhpC-TSA"/>
    <property type="match status" value="1"/>
</dbReference>
<dbReference type="PANTHER" id="PTHR42852">
    <property type="entry name" value="THIOL:DISULFIDE INTERCHANGE PROTEIN DSBE"/>
    <property type="match status" value="1"/>
</dbReference>
<dbReference type="InterPro" id="IPR050553">
    <property type="entry name" value="Thioredoxin_ResA/DsbE_sf"/>
</dbReference>
<evidence type="ECO:0000259" key="2">
    <source>
        <dbReference type="PROSITE" id="PS51352"/>
    </source>
</evidence>
<dbReference type="GO" id="GO:0016209">
    <property type="term" value="F:antioxidant activity"/>
    <property type="evidence" value="ECO:0007669"/>
    <property type="project" value="InterPro"/>
</dbReference>
<reference evidence="3 4" key="1">
    <citation type="submission" date="2019-07" db="EMBL/GenBank/DDBJ databases">
        <title>Gramella aestuarii sp. nov., isolated from a tidal flat, and emended description of Gramella echinicola.</title>
        <authorList>
            <person name="Liu L."/>
        </authorList>
    </citation>
    <scope>NUCLEOTIDE SEQUENCE [LARGE SCALE GENOMIC DNA]</scope>
    <source>
        <strain evidence="3 4">BS12</strain>
    </source>
</reference>
<evidence type="ECO:0000313" key="4">
    <source>
        <dbReference type="Proteomes" id="UP000460416"/>
    </source>
</evidence>
<feature type="domain" description="Thioredoxin" evidence="2">
    <location>
        <begin position="479"/>
        <end position="634"/>
    </location>
</feature>
<evidence type="ECO:0000256" key="1">
    <source>
        <dbReference type="ARBA" id="ARBA00023284"/>
    </source>
</evidence>
<gene>
    <name evidence="3" type="ORF">FLP08_02695</name>
</gene>
<dbReference type="InterPro" id="IPR000866">
    <property type="entry name" value="AhpC/TSA"/>
</dbReference>
<dbReference type="PROSITE" id="PS51352">
    <property type="entry name" value="THIOREDOXIN_2"/>
    <property type="match status" value="1"/>
</dbReference>
<evidence type="ECO:0000313" key="3">
    <source>
        <dbReference type="EMBL" id="MUP41470.1"/>
    </source>
</evidence>
<accession>A0A7M3SXY9</accession>